<dbReference type="OrthoDB" id="39591at2759"/>
<feature type="compositionally biased region" description="Low complexity" evidence="5">
    <location>
        <begin position="664"/>
        <end position="683"/>
    </location>
</feature>
<accession>A0A9P6U260</accession>
<evidence type="ECO:0000256" key="5">
    <source>
        <dbReference type="SAM" id="MobiDB-lite"/>
    </source>
</evidence>
<feature type="compositionally biased region" description="Acidic residues" evidence="5">
    <location>
        <begin position="107"/>
        <end position="119"/>
    </location>
</feature>
<protein>
    <submittedName>
        <fullName evidence="8">RNA polymerase I enhancer binding protein</fullName>
    </submittedName>
</protein>
<keyword evidence="4" id="KW-0175">Coiled coil</keyword>
<feature type="compositionally biased region" description="Basic residues" evidence="5">
    <location>
        <begin position="1"/>
        <end position="36"/>
    </location>
</feature>
<dbReference type="InterPro" id="IPR017930">
    <property type="entry name" value="Myb_dom"/>
</dbReference>
<comment type="caution">
    <text evidence="8">The sequence shown here is derived from an EMBL/GenBank/DDBJ whole genome shotgun (WGS) entry which is preliminary data.</text>
</comment>
<feature type="region of interest" description="Disordered" evidence="5">
    <location>
        <begin position="1134"/>
        <end position="1159"/>
    </location>
</feature>
<dbReference type="InterPro" id="IPR001005">
    <property type="entry name" value="SANT/Myb"/>
</dbReference>
<dbReference type="PROSITE" id="PS50090">
    <property type="entry name" value="MYB_LIKE"/>
    <property type="match status" value="2"/>
</dbReference>
<evidence type="ECO:0000259" key="6">
    <source>
        <dbReference type="PROSITE" id="PS50090"/>
    </source>
</evidence>
<feature type="domain" description="HTH myb-type" evidence="7">
    <location>
        <begin position="487"/>
        <end position="534"/>
    </location>
</feature>
<dbReference type="PROSITE" id="PS51294">
    <property type="entry name" value="HTH_MYB"/>
    <property type="match status" value="2"/>
</dbReference>
<feature type="compositionally biased region" description="Acidic residues" evidence="5">
    <location>
        <begin position="1201"/>
        <end position="1233"/>
    </location>
</feature>
<feature type="domain" description="Myb-like" evidence="6">
    <location>
        <begin position="481"/>
        <end position="530"/>
    </location>
</feature>
<feature type="compositionally biased region" description="Low complexity" evidence="5">
    <location>
        <begin position="275"/>
        <end position="316"/>
    </location>
</feature>
<evidence type="ECO:0000256" key="2">
    <source>
        <dbReference type="ARBA" id="ARBA00023125"/>
    </source>
</evidence>
<feature type="region of interest" description="Disordered" evidence="5">
    <location>
        <begin position="224"/>
        <end position="248"/>
    </location>
</feature>
<organism evidence="8 9">
    <name type="scientific">Actinomortierella ambigua</name>
    <dbReference type="NCBI Taxonomy" id="1343610"/>
    <lineage>
        <taxon>Eukaryota</taxon>
        <taxon>Fungi</taxon>
        <taxon>Fungi incertae sedis</taxon>
        <taxon>Mucoromycota</taxon>
        <taxon>Mortierellomycotina</taxon>
        <taxon>Mortierellomycetes</taxon>
        <taxon>Mortierellales</taxon>
        <taxon>Mortierellaceae</taxon>
        <taxon>Actinomortierella</taxon>
    </lineage>
</organism>
<feature type="region of interest" description="Disordered" evidence="5">
    <location>
        <begin position="924"/>
        <end position="972"/>
    </location>
</feature>
<feature type="compositionally biased region" description="Low complexity" evidence="5">
    <location>
        <begin position="331"/>
        <end position="358"/>
    </location>
</feature>
<feature type="region of interest" description="Disordered" evidence="5">
    <location>
        <begin position="99"/>
        <end position="138"/>
    </location>
</feature>
<dbReference type="Gene3D" id="1.10.10.60">
    <property type="entry name" value="Homeodomain-like"/>
    <property type="match status" value="2"/>
</dbReference>
<dbReference type="GO" id="GO:0005634">
    <property type="term" value="C:nucleus"/>
    <property type="evidence" value="ECO:0007669"/>
    <property type="project" value="UniProtKB-SubCell"/>
</dbReference>
<name>A0A9P6U260_9FUNG</name>
<reference evidence="8" key="1">
    <citation type="journal article" date="2020" name="Fungal Divers.">
        <title>Resolving the Mortierellaceae phylogeny through synthesis of multi-gene phylogenetics and phylogenomics.</title>
        <authorList>
            <person name="Vandepol N."/>
            <person name="Liber J."/>
            <person name="Desiro A."/>
            <person name="Na H."/>
            <person name="Kennedy M."/>
            <person name="Barry K."/>
            <person name="Grigoriev I.V."/>
            <person name="Miller A.N."/>
            <person name="O'Donnell K."/>
            <person name="Stajich J.E."/>
            <person name="Bonito G."/>
        </authorList>
    </citation>
    <scope>NUCLEOTIDE SEQUENCE</scope>
    <source>
        <strain evidence="8">BC1065</strain>
    </source>
</reference>
<feature type="domain" description="Myb-like" evidence="6">
    <location>
        <begin position="533"/>
        <end position="596"/>
    </location>
</feature>
<proteinExistence type="predicted"/>
<feature type="region of interest" description="Disordered" evidence="5">
    <location>
        <begin position="664"/>
        <end position="722"/>
    </location>
</feature>
<feature type="coiled-coil region" evidence="4">
    <location>
        <begin position="1051"/>
        <end position="1078"/>
    </location>
</feature>
<dbReference type="PANTHER" id="PTHR46380">
    <property type="entry name" value="CYCLIN-D-BINDING MYB-LIKE TRANSCRIPTION FACTOR 1"/>
    <property type="match status" value="1"/>
</dbReference>
<dbReference type="CDD" id="cd00167">
    <property type="entry name" value="SANT"/>
    <property type="match status" value="1"/>
</dbReference>
<dbReference type="GO" id="GO:0000981">
    <property type="term" value="F:DNA-binding transcription factor activity, RNA polymerase II-specific"/>
    <property type="evidence" value="ECO:0007669"/>
    <property type="project" value="TreeGrafter"/>
</dbReference>
<gene>
    <name evidence="8" type="primary">REB1</name>
    <name evidence="8" type="ORF">DFQ27_005978</name>
</gene>
<keyword evidence="3" id="KW-0539">Nucleus</keyword>
<feature type="compositionally biased region" description="Polar residues" evidence="5">
    <location>
        <begin position="1273"/>
        <end position="1285"/>
    </location>
</feature>
<dbReference type="SMART" id="SM00717">
    <property type="entry name" value="SANT"/>
    <property type="match status" value="3"/>
</dbReference>
<feature type="compositionally biased region" description="Low complexity" evidence="5">
    <location>
        <begin position="1145"/>
        <end position="1159"/>
    </location>
</feature>
<feature type="region of interest" description="Disordered" evidence="5">
    <location>
        <begin position="1201"/>
        <end position="1285"/>
    </location>
</feature>
<feature type="compositionally biased region" description="Polar residues" evidence="5">
    <location>
        <begin position="233"/>
        <end position="248"/>
    </location>
</feature>
<dbReference type="Proteomes" id="UP000807716">
    <property type="component" value="Unassembled WGS sequence"/>
</dbReference>
<feature type="compositionally biased region" description="Low complexity" evidence="5">
    <location>
        <begin position="1260"/>
        <end position="1272"/>
    </location>
</feature>
<feature type="compositionally biased region" description="Polar residues" evidence="5">
    <location>
        <begin position="45"/>
        <end position="55"/>
    </location>
</feature>
<evidence type="ECO:0000313" key="9">
    <source>
        <dbReference type="Proteomes" id="UP000807716"/>
    </source>
</evidence>
<evidence type="ECO:0000256" key="1">
    <source>
        <dbReference type="ARBA" id="ARBA00004123"/>
    </source>
</evidence>
<sequence>MENTHKEHKSKKRKHKSKDHKEHKEHKAHKEKRRHKHNDEPASGATRTSTQSSPTDGVGAVRTVAVPLLPPTIDPPDLSSTTAKYVSQGLFTSALSELDALGGGMDSNDEDIDSSDDDQPAAASSSRRSSSKTSTNKTVTTEAMAAAAAAAAIASDNRTFASMLTGLAASSPAPASTAPSTATATNVQLDELAQIQQSLQDQVNSVSNHQLIEQIAALPAMLFDGQQQQQQQSSHSAASNSTPNETSSLLAALNSDPSILAMKPTGLTTHHHHTAGTTVPMVGSSSTAGGSTNHGGSTSSAGAATSSSTSSGSAATKAKKAKKAKADKDGSGSSSKKSSSSSSNGNGVGSSSSSAASGSSAVNTVAAMAARALEQQDADILASDNPLHTRWMMATALKEKGIKYRTGTFSAQEDEIIRQTIRDYVKRHNMAHDAIERWFENGNGRGRFEKNDLKALWVEIAVRLQTRPLLNIYLHVRRMFHPQNNVGAWSKEDDIKLIELYTKYKGQWTTIGNELGRMADSCRDRYRNHLKDQSTMVAGPWSQQEDEKLLTIMQELAVMQGKSSILESQPMWTLISERMGGTRTRHQCRHRYSQTLQPRLERGEWTGPSSEAAAAAAQAAVNASSAAMAALEQQKAVQAAAAAGSGQSNEDALFIAAAMQMPTPTAASGSPSLWSPSLPDTSSALTNPATGASLMVGGGTGGSGGNSGGGSAGSGGSNHANTTLMAADGMSASSMLRNPLQPPAAPKGPIRRRGGLQQQLDVLKMIQESGVLDHTEIQWADIAARLRAAVQESNEAHLVNVTNGHAQLISQEAELQGGHTAVAAAAATAAMAEAVAAARAQAVQRLQKVPAANQIARTFMSSRCKTPNYRQLPLQEVVKLMMADVERRILRRQRGRRAAPRNLDEEVAGVKYDSSGHSSLVFAQQQHHQLQSQHHQQSQQHPGQQQQQQQQHQPGHQQQQMGGGLGADANAFDSGLQNAHAHHHHHAHGHYHHGFGEYALSSEMSESVQLQLNLQTQEVAERALSAQFPTIHRFQQEQALALQHGVGYVPTHRTEEEQQAMERQLQQEQHNRAMAENMLQMALASANIYTPHAASSFSSFTGGGGGGGIGGTGSVAHLSFHHVGSSGVNGTTLANASGSAGGNGSAVPGSPGNATTTTATTSATSALAAAVMAAAVAGAHNGHHGSKYRHPKSQEIIVDSEEELDDDEDADEDDEEEDDDDDDDELEDEELGAEIERDLQAMFGDQRSNNEATGSGSGSGAAATTTTTASGSIISPTFASIRNRK</sequence>
<evidence type="ECO:0000256" key="4">
    <source>
        <dbReference type="SAM" id="Coils"/>
    </source>
</evidence>
<evidence type="ECO:0000256" key="3">
    <source>
        <dbReference type="ARBA" id="ARBA00023242"/>
    </source>
</evidence>
<dbReference type="SUPFAM" id="SSF46689">
    <property type="entry name" value="Homeodomain-like"/>
    <property type="match status" value="2"/>
</dbReference>
<dbReference type="Pfam" id="PF13921">
    <property type="entry name" value="Myb_DNA-bind_6"/>
    <property type="match status" value="1"/>
</dbReference>
<keyword evidence="2" id="KW-0238">DNA-binding</keyword>
<dbReference type="InterPro" id="IPR051651">
    <property type="entry name" value="DMTF1_DNA-bind_reg"/>
</dbReference>
<dbReference type="EMBL" id="JAAAJB010000432">
    <property type="protein sequence ID" value="KAG0255979.1"/>
    <property type="molecule type" value="Genomic_DNA"/>
</dbReference>
<feature type="compositionally biased region" description="Low complexity" evidence="5">
    <location>
        <begin position="924"/>
        <end position="960"/>
    </location>
</feature>
<keyword evidence="9" id="KW-1185">Reference proteome</keyword>
<feature type="region of interest" description="Disordered" evidence="5">
    <location>
        <begin position="1"/>
        <end position="81"/>
    </location>
</feature>
<feature type="compositionally biased region" description="Low complexity" evidence="5">
    <location>
        <begin position="120"/>
        <end position="134"/>
    </location>
</feature>
<feature type="compositionally biased region" description="Gly residues" evidence="5">
    <location>
        <begin position="696"/>
        <end position="716"/>
    </location>
</feature>
<feature type="region of interest" description="Disordered" evidence="5">
    <location>
        <begin position="261"/>
        <end position="358"/>
    </location>
</feature>
<comment type="subcellular location">
    <subcellularLocation>
        <location evidence="1">Nucleus</location>
    </subcellularLocation>
</comment>
<feature type="domain" description="HTH myb-type" evidence="7">
    <location>
        <begin position="572"/>
        <end position="600"/>
    </location>
</feature>
<dbReference type="InterPro" id="IPR009057">
    <property type="entry name" value="Homeodomain-like_sf"/>
</dbReference>
<dbReference type="PANTHER" id="PTHR46380:SF2">
    <property type="entry name" value="CYCLIN-D-BINDING MYB-LIKE TRANSCRIPTION FACTOR 1"/>
    <property type="match status" value="1"/>
</dbReference>
<evidence type="ECO:0000259" key="7">
    <source>
        <dbReference type="PROSITE" id="PS51294"/>
    </source>
</evidence>
<dbReference type="GO" id="GO:0000978">
    <property type="term" value="F:RNA polymerase II cis-regulatory region sequence-specific DNA binding"/>
    <property type="evidence" value="ECO:0007669"/>
    <property type="project" value="TreeGrafter"/>
</dbReference>
<evidence type="ECO:0000313" key="8">
    <source>
        <dbReference type="EMBL" id="KAG0255979.1"/>
    </source>
</evidence>